<evidence type="ECO:0008006" key="4">
    <source>
        <dbReference type="Google" id="ProtNLM"/>
    </source>
</evidence>
<gene>
    <name evidence="2" type="ORF">M5K25_026712</name>
</gene>
<accession>A0ABD0TY31</accession>
<organism evidence="2 3">
    <name type="scientific">Dendrobium thyrsiflorum</name>
    <name type="common">Pinecone-like raceme dendrobium</name>
    <name type="synonym">Orchid</name>
    <dbReference type="NCBI Taxonomy" id="117978"/>
    <lineage>
        <taxon>Eukaryota</taxon>
        <taxon>Viridiplantae</taxon>
        <taxon>Streptophyta</taxon>
        <taxon>Embryophyta</taxon>
        <taxon>Tracheophyta</taxon>
        <taxon>Spermatophyta</taxon>
        <taxon>Magnoliopsida</taxon>
        <taxon>Liliopsida</taxon>
        <taxon>Asparagales</taxon>
        <taxon>Orchidaceae</taxon>
        <taxon>Epidendroideae</taxon>
        <taxon>Malaxideae</taxon>
        <taxon>Dendrobiinae</taxon>
        <taxon>Dendrobium</taxon>
    </lineage>
</organism>
<dbReference type="InterPro" id="IPR036514">
    <property type="entry name" value="SGNH_hydro_sf"/>
</dbReference>
<dbReference type="Gene3D" id="3.40.50.1110">
    <property type="entry name" value="SGNH hydrolase"/>
    <property type="match status" value="1"/>
</dbReference>
<dbReference type="CDD" id="cd01837">
    <property type="entry name" value="SGNH_plant_lipase_like"/>
    <property type="match status" value="1"/>
</dbReference>
<name>A0ABD0TY31_DENTH</name>
<dbReference type="PANTHER" id="PTHR45642">
    <property type="entry name" value="GDSL ESTERASE/LIPASE EXL3"/>
    <property type="match status" value="1"/>
</dbReference>
<dbReference type="InterPro" id="IPR001087">
    <property type="entry name" value="GDSL"/>
</dbReference>
<protein>
    <recommendedName>
        <fullName evidence="4">GDSL esterase/lipase</fullName>
    </recommendedName>
</protein>
<reference evidence="2 3" key="1">
    <citation type="journal article" date="2024" name="Plant Biotechnol. J.">
        <title>Dendrobium thyrsiflorum genome and its molecular insights into genes involved in important horticultural traits.</title>
        <authorList>
            <person name="Chen B."/>
            <person name="Wang J.Y."/>
            <person name="Zheng P.J."/>
            <person name="Li K.L."/>
            <person name="Liang Y.M."/>
            <person name="Chen X.F."/>
            <person name="Zhang C."/>
            <person name="Zhao X."/>
            <person name="He X."/>
            <person name="Zhang G.Q."/>
            <person name="Liu Z.J."/>
            <person name="Xu Q."/>
        </authorList>
    </citation>
    <scope>NUCLEOTIDE SEQUENCE [LARGE SCALE GENOMIC DNA]</scope>
    <source>
        <strain evidence="2">GZMU011</strain>
    </source>
</reference>
<keyword evidence="3" id="KW-1185">Reference proteome</keyword>
<sequence>MSDLMKSSIELLRSHRSFLAPSTSNGASLPSPRLSLLLPLSNLLSFFFSSESNSSRYSFRRLHSGYRNNNGIRTTLKSDFLPYGRDFITGKPTAGSATAGWRRTLLLRGSALGRKCRLSRPTRTIKDFATAVCFASAGTGLDNATSDVLNVLPLWKELQYFKQYHRHLRQYLGAAAAHRTISEALYILSIGTNDFLENYFLLVTGRYRQFTVGQYQDFLVSLTANFITEIYRLGARKIMLTGLSPIGCLPLERTANLLGAGECNDEYNEVALGHNAKVEAMVAEMRAALPGLWLKVDRIYDVILAMIQNPAQYGFENVGEGCCATGKFELGYLCNKYNLYTCADADKYVFWDSFHPTQRVNRLLADHSLRVTLTDLLE</sequence>
<comment type="similarity">
    <text evidence="1">Belongs to the 'GDSL' lipolytic enzyme family.</text>
</comment>
<dbReference type="InterPro" id="IPR050592">
    <property type="entry name" value="GDSL_lipolytic_enzyme"/>
</dbReference>
<dbReference type="SUPFAM" id="SSF52266">
    <property type="entry name" value="SGNH hydrolase"/>
    <property type="match status" value="1"/>
</dbReference>
<dbReference type="Pfam" id="PF00657">
    <property type="entry name" value="Lipase_GDSL"/>
    <property type="match status" value="1"/>
</dbReference>
<dbReference type="AlphaFoldDB" id="A0ABD0TY31"/>
<dbReference type="InterPro" id="IPR035669">
    <property type="entry name" value="SGNH_plant_lipase-like"/>
</dbReference>
<dbReference type="Proteomes" id="UP001552299">
    <property type="component" value="Unassembled WGS sequence"/>
</dbReference>
<dbReference type="EMBL" id="JANQDX010000019">
    <property type="protein sequence ID" value="KAL0904585.1"/>
    <property type="molecule type" value="Genomic_DNA"/>
</dbReference>
<comment type="caution">
    <text evidence="2">The sequence shown here is derived from an EMBL/GenBank/DDBJ whole genome shotgun (WGS) entry which is preliminary data.</text>
</comment>
<dbReference type="PANTHER" id="PTHR45642:SF46">
    <property type="entry name" value="OS06G0636700 PROTEIN"/>
    <property type="match status" value="1"/>
</dbReference>
<evidence type="ECO:0000256" key="1">
    <source>
        <dbReference type="ARBA" id="ARBA00008668"/>
    </source>
</evidence>
<proteinExistence type="inferred from homology"/>
<evidence type="ECO:0000313" key="2">
    <source>
        <dbReference type="EMBL" id="KAL0904585.1"/>
    </source>
</evidence>
<evidence type="ECO:0000313" key="3">
    <source>
        <dbReference type="Proteomes" id="UP001552299"/>
    </source>
</evidence>